<dbReference type="GO" id="GO:0005739">
    <property type="term" value="C:mitochondrion"/>
    <property type="evidence" value="ECO:0007669"/>
    <property type="project" value="InterPro"/>
</dbReference>
<dbReference type="InterPro" id="IPR026193">
    <property type="entry name" value="NDUFV3"/>
</dbReference>
<dbReference type="Proteomes" id="UP000005408">
    <property type="component" value="Unassembled WGS sequence"/>
</dbReference>
<dbReference type="AlphaFoldDB" id="A0A8W8MY54"/>
<feature type="region of interest" description="Disordered" evidence="1">
    <location>
        <begin position="76"/>
        <end position="96"/>
    </location>
</feature>
<dbReference type="Pfam" id="PF15880">
    <property type="entry name" value="NDUFV3"/>
    <property type="match status" value="1"/>
</dbReference>
<accession>A0A8W8MY54</accession>
<dbReference type="OrthoDB" id="6161911at2759"/>
<feature type="compositionally biased region" description="Low complexity" evidence="1">
    <location>
        <begin position="45"/>
        <end position="56"/>
    </location>
</feature>
<evidence type="ECO:0000313" key="2">
    <source>
        <dbReference type="EnsemblMetazoa" id="G3852.1:cds"/>
    </source>
</evidence>
<evidence type="ECO:0000313" key="3">
    <source>
        <dbReference type="Proteomes" id="UP000005408"/>
    </source>
</evidence>
<reference evidence="2" key="1">
    <citation type="submission" date="2022-08" db="UniProtKB">
        <authorList>
            <consortium name="EnsemblMetazoa"/>
        </authorList>
    </citation>
    <scope>IDENTIFICATION</scope>
    <source>
        <strain evidence="2">05x7-T-G4-1.051#20</strain>
    </source>
</reference>
<evidence type="ECO:0000256" key="1">
    <source>
        <dbReference type="SAM" id="MobiDB-lite"/>
    </source>
</evidence>
<dbReference type="EnsemblMetazoa" id="G3852.3">
    <property type="protein sequence ID" value="G3852.3:cds"/>
    <property type="gene ID" value="G3852"/>
</dbReference>
<name>A0A8W8MY54_MAGGI</name>
<dbReference type="OMA" id="HRHILCK"/>
<protein>
    <recommendedName>
        <fullName evidence="4">NADH dehydrogenase [ubiquinone] flavoprotein 3, mitochondrial</fullName>
    </recommendedName>
</protein>
<dbReference type="EnsemblMetazoa" id="G3852.1">
    <property type="protein sequence ID" value="G3852.1:cds"/>
    <property type="gene ID" value="G3852"/>
</dbReference>
<dbReference type="EnsemblMetazoa" id="G3852.2">
    <property type="protein sequence ID" value="G3852.2:cds"/>
    <property type="gene ID" value="G3852"/>
</dbReference>
<feature type="region of interest" description="Disordered" evidence="1">
    <location>
        <begin position="25"/>
        <end position="56"/>
    </location>
</feature>
<evidence type="ECO:0008006" key="4">
    <source>
        <dbReference type="Google" id="ProtNLM"/>
    </source>
</evidence>
<keyword evidence="3" id="KW-1185">Reference proteome</keyword>
<sequence length="96" mass="10798">MFSVQRHLLNKVNKPISISLVQRLSGEVKSGDGQPTNTPPPPPESSGSEVSSDNTSYKAKEYYGYNPYSFYDIDKDMSKFRNPQPSKYSPLQPPKQ</sequence>
<organism evidence="2 3">
    <name type="scientific">Magallana gigas</name>
    <name type="common">Pacific oyster</name>
    <name type="synonym">Crassostrea gigas</name>
    <dbReference type="NCBI Taxonomy" id="29159"/>
    <lineage>
        <taxon>Eukaryota</taxon>
        <taxon>Metazoa</taxon>
        <taxon>Spiralia</taxon>
        <taxon>Lophotrochozoa</taxon>
        <taxon>Mollusca</taxon>
        <taxon>Bivalvia</taxon>
        <taxon>Autobranchia</taxon>
        <taxon>Pteriomorphia</taxon>
        <taxon>Ostreida</taxon>
        <taxon>Ostreoidea</taxon>
        <taxon>Ostreidae</taxon>
        <taxon>Magallana</taxon>
    </lineage>
</organism>
<proteinExistence type="predicted"/>
<dbReference type="GO" id="GO:0045271">
    <property type="term" value="C:respiratory chain complex I"/>
    <property type="evidence" value="ECO:0007669"/>
    <property type="project" value="InterPro"/>
</dbReference>